<proteinExistence type="predicted"/>
<accession>C3ZIN5</accession>
<feature type="compositionally biased region" description="Acidic residues" evidence="1">
    <location>
        <begin position="80"/>
        <end position="91"/>
    </location>
</feature>
<feature type="compositionally biased region" description="Polar residues" evidence="1">
    <location>
        <begin position="1"/>
        <end position="10"/>
    </location>
</feature>
<feature type="compositionally biased region" description="Basic and acidic residues" evidence="1">
    <location>
        <begin position="70"/>
        <end position="79"/>
    </location>
</feature>
<sequence length="154" mass="16526">MSLTADQTSMGAEIAPNEGGDPAELPGDSDDSQSETEESEFGEIFVADEPSETEQDGDLHEVKQLSAGEDPEHAAKWEPDDTECVLNEDEEGMVRHRKPPAAKSNGATGDESEKGSEDGYIQQGRRTARNRQMSWGQILKTCAGIFLVLSGAVG</sequence>
<feature type="non-terminal residue" evidence="2">
    <location>
        <position position="154"/>
    </location>
</feature>
<gene>
    <name evidence="2" type="ORF">BRAFLDRAFT_105092</name>
</gene>
<organism>
    <name type="scientific">Branchiostoma floridae</name>
    <name type="common">Florida lancelet</name>
    <name type="synonym">Amphioxus</name>
    <dbReference type="NCBI Taxonomy" id="7739"/>
    <lineage>
        <taxon>Eukaryota</taxon>
        <taxon>Metazoa</taxon>
        <taxon>Chordata</taxon>
        <taxon>Cephalochordata</taxon>
        <taxon>Leptocardii</taxon>
        <taxon>Amphioxiformes</taxon>
        <taxon>Branchiostomatidae</taxon>
        <taxon>Branchiostoma</taxon>
    </lineage>
</organism>
<evidence type="ECO:0000256" key="1">
    <source>
        <dbReference type="SAM" id="MobiDB-lite"/>
    </source>
</evidence>
<dbReference type="EMBL" id="GG666628">
    <property type="protein sequence ID" value="EEN47570.1"/>
    <property type="molecule type" value="Genomic_DNA"/>
</dbReference>
<dbReference type="InParanoid" id="C3ZIN5"/>
<feature type="compositionally biased region" description="Acidic residues" evidence="1">
    <location>
        <begin position="27"/>
        <end position="41"/>
    </location>
</feature>
<name>C3ZIN5_BRAFL</name>
<protein>
    <submittedName>
        <fullName evidence="2">Uncharacterized protein</fullName>
    </submittedName>
</protein>
<feature type="region of interest" description="Disordered" evidence="1">
    <location>
        <begin position="1"/>
        <end position="130"/>
    </location>
</feature>
<dbReference type="AlphaFoldDB" id="C3ZIN5"/>
<evidence type="ECO:0000313" key="2">
    <source>
        <dbReference type="EMBL" id="EEN47570.1"/>
    </source>
</evidence>
<reference evidence="2" key="1">
    <citation type="journal article" date="2008" name="Nature">
        <title>The amphioxus genome and the evolution of the chordate karyotype.</title>
        <authorList>
            <consortium name="US DOE Joint Genome Institute (JGI-PGF)"/>
            <person name="Putnam N.H."/>
            <person name="Butts T."/>
            <person name="Ferrier D.E.K."/>
            <person name="Furlong R.F."/>
            <person name="Hellsten U."/>
            <person name="Kawashima T."/>
            <person name="Robinson-Rechavi M."/>
            <person name="Shoguchi E."/>
            <person name="Terry A."/>
            <person name="Yu J.-K."/>
            <person name="Benito-Gutierrez E.L."/>
            <person name="Dubchak I."/>
            <person name="Garcia-Fernandez J."/>
            <person name="Gibson-Brown J.J."/>
            <person name="Grigoriev I.V."/>
            <person name="Horton A.C."/>
            <person name="de Jong P.J."/>
            <person name="Jurka J."/>
            <person name="Kapitonov V.V."/>
            <person name="Kohara Y."/>
            <person name="Kuroki Y."/>
            <person name="Lindquist E."/>
            <person name="Lucas S."/>
            <person name="Osoegawa K."/>
            <person name="Pennacchio L.A."/>
            <person name="Salamov A.A."/>
            <person name="Satou Y."/>
            <person name="Sauka-Spengler T."/>
            <person name="Schmutz J."/>
            <person name="Shin-I T."/>
            <person name="Toyoda A."/>
            <person name="Bronner-Fraser M."/>
            <person name="Fujiyama A."/>
            <person name="Holland L.Z."/>
            <person name="Holland P.W.H."/>
            <person name="Satoh N."/>
            <person name="Rokhsar D.S."/>
        </authorList>
    </citation>
    <scope>NUCLEOTIDE SEQUENCE [LARGE SCALE GENOMIC DNA]</scope>
    <source>
        <strain evidence="2">S238N-H82</strain>
        <tissue evidence="2">Testes</tissue>
    </source>
</reference>